<keyword evidence="2" id="KW-1185">Reference proteome</keyword>
<reference evidence="1" key="1">
    <citation type="submission" date="2021-01" db="EMBL/GenBank/DDBJ databases">
        <title>Phytophthora aleatoria, a newly-described species from Pinus radiata is distinct from Phytophthora cactorum isolates based on comparative genomics.</title>
        <authorList>
            <person name="Mcdougal R."/>
            <person name="Panda P."/>
            <person name="Williams N."/>
            <person name="Studholme D.J."/>
        </authorList>
    </citation>
    <scope>NUCLEOTIDE SEQUENCE</scope>
    <source>
        <strain evidence="1">NZFS 4037</strain>
    </source>
</reference>
<organism evidence="1 2">
    <name type="scientific">Phytophthora aleatoria</name>
    <dbReference type="NCBI Taxonomy" id="2496075"/>
    <lineage>
        <taxon>Eukaryota</taxon>
        <taxon>Sar</taxon>
        <taxon>Stramenopiles</taxon>
        <taxon>Oomycota</taxon>
        <taxon>Peronosporomycetes</taxon>
        <taxon>Peronosporales</taxon>
        <taxon>Peronosporaceae</taxon>
        <taxon>Phytophthora</taxon>
    </lineage>
</organism>
<accession>A0A8J5M6S3</accession>
<sequence length="61" mass="6865">MCCVNSLGKSITLRDVHSLVQRLKARRRGIGTVEDRLEVVLRSFAISAVTLPLCSSIWRPR</sequence>
<evidence type="ECO:0000313" key="2">
    <source>
        <dbReference type="Proteomes" id="UP000709295"/>
    </source>
</evidence>
<proteinExistence type="predicted"/>
<dbReference type="AlphaFoldDB" id="A0A8J5M6S3"/>
<dbReference type="EMBL" id="JAENGY010000523">
    <property type="protein sequence ID" value="KAG6961130.1"/>
    <property type="molecule type" value="Genomic_DNA"/>
</dbReference>
<evidence type="ECO:0000313" key="1">
    <source>
        <dbReference type="EMBL" id="KAG6961130.1"/>
    </source>
</evidence>
<comment type="caution">
    <text evidence="1">The sequence shown here is derived from an EMBL/GenBank/DDBJ whole genome shotgun (WGS) entry which is preliminary data.</text>
</comment>
<name>A0A8J5M6S3_9STRA</name>
<dbReference type="Proteomes" id="UP000709295">
    <property type="component" value="Unassembled WGS sequence"/>
</dbReference>
<gene>
    <name evidence="1" type="ORF">JG688_00009271</name>
</gene>
<protein>
    <submittedName>
        <fullName evidence="1">Uncharacterized protein</fullName>
    </submittedName>
</protein>